<gene>
    <name evidence="1" type="primary">WBGene00284229</name>
</gene>
<sequence>MSGWRQSELLLKIESSRLFQKTIILLGKKLQLGKKPRTLLKKVGSDFLFLSPIVSGQKTSCECNDRKANDRHSKLKIHGNEM</sequence>
<protein>
    <submittedName>
        <fullName evidence="1">Uncharacterized protein</fullName>
    </submittedName>
</protein>
<reference evidence="1" key="2">
    <citation type="submission" date="2022-06" db="UniProtKB">
        <authorList>
            <consortium name="EnsemblMetazoa"/>
        </authorList>
    </citation>
    <scope>IDENTIFICATION</scope>
    <source>
        <strain evidence="1">PS312</strain>
    </source>
</reference>
<accession>A0A8R1ZB12</accession>
<name>A0A2A6C1E3_PRIPA</name>
<reference evidence="2" key="1">
    <citation type="journal article" date="2008" name="Nat. Genet.">
        <title>The Pristionchus pacificus genome provides a unique perspective on nematode lifestyle and parasitism.</title>
        <authorList>
            <person name="Dieterich C."/>
            <person name="Clifton S.W."/>
            <person name="Schuster L.N."/>
            <person name="Chinwalla A."/>
            <person name="Delehaunty K."/>
            <person name="Dinkelacker I."/>
            <person name="Fulton L."/>
            <person name="Fulton R."/>
            <person name="Godfrey J."/>
            <person name="Minx P."/>
            <person name="Mitreva M."/>
            <person name="Roeseler W."/>
            <person name="Tian H."/>
            <person name="Witte H."/>
            <person name="Yang S.P."/>
            <person name="Wilson R.K."/>
            <person name="Sommer R.J."/>
        </authorList>
    </citation>
    <scope>NUCLEOTIDE SEQUENCE [LARGE SCALE GENOMIC DNA]</scope>
    <source>
        <strain evidence="2">PS312</strain>
    </source>
</reference>
<organism evidence="1 2">
    <name type="scientific">Pristionchus pacificus</name>
    <name type="common">Parasitic nematode worm</name>
    <dbReference type="NCBI Taxonomy" id="54126"/>
    <lineage>
        <taxon>Eukaryota</taxon>
        <taxon>Metazoa</taxon>
        <taxon>Ecdysozoa</taxon>
        <taxon>Nematoda</taxon>
        <taxon>Chromadorea</taxon>
        <taxon>Rhabditida</taxon>
        <taxon>Rhabditina</taxon>
        <taxon>Diplogasteromorpha</taxon>
        <taxon>Diplogasteroidea</taxon>
        <taxon>Neodiplogasteridae</taxon>
        <taxon>Pristionchus</taxon>
    </lineage>
</organism>
<accession>A0A2A6C1E3</accession>
<keyword evidence="2" id="KW-1185">Reference proteome</keyword>
<dbReference type="Proteomes" id="UP000005239">
    <property type="component" value="Unassembled WGS sequence"/>
</dbReference>
<evidence type="ECO:0000313" key="2">
    <source>
        <dbReference type="Proteomes" id="UP000005239"/>
    </source>
</evidence>
<proteinExistence type="predicted"/>
<dbReference type="EnsemblMetazoa" id="PPA45860.1">
    <property type="protein sequence ID" value="PPA45860.1"/>
    <property type="gene ID" value="WBGene00284229"/>
</dbReference>
<dbReference type="AlphaFoldDB" id="A0A2A6C1E3"/>
<evidence type="ECO:0000313" key="1">
    <source>
        <dbReference type="EnsemblMetazoa" id="PPA45860.1"/>
    </source>
</evidence>